<gene>
    <name evidence="1" type="ORF">V1525DRAFT_394484</name>
</gene>
<protein>
    <submittedName>
        <fullName evidence="1">P-loop containing nucleoside triphosphate hydrolase protein</fullName>
    </submittedName>
</protein>
<reference evidence="2" key="1">
    <citation type="journal article" date="2024" name="Front. Bioeng. Biotechnol.">
        <title>Genome-scale model development and genomic sequencing of the oleaginous clade Lipomyces.</title>
        <authorList>
            <person name="Czajka J.J."/>
            <person name="Han Y."/>
            <person name="Kim J."/>
            <person name="Mondo S.J."/>
            <person name="Hofstad B.A."/>
            <person name="Robles A."/>
            <person name="Haridas S."/>
            <person name="Riley R."/>
            <person name="LaButti K."/>
            <person name="Pangilinan J."/>
            <person name="Andreopoulos W."/>
            <person name="Lipzen A."/>
            <person name="Yan J."/>
            <person name="Wang M."/>
            <person name="Ng V."/>
            <person name="Grigoriev I.V."/>
            <person name="Spatafora J.W."/>
            <person name="Magnuson J.K."/>
            <person name="Baker S.E."/>
            <person name="Pomraning K.R."/>
        </authorList>
    </citation>
    <scope>NUCLEOTIDE SEQUENCE [LARGE SCALE GENOMIC DNA]</scope>
    <source>
        <strain evidence="2">CBS 7786</strain>
    </source>
</reference>
<sequence length="643" mass="71972">MMQRLPICEVQTDLEKKFTKNRITILVGETGSGKSTQIPQFILRMSNGTEKIAVTQPRRVAAINLAKRVAEETKTTLGQDVGYTVRFQNMSGPNTKIKYLTDGMLLRELLLRTSLDQYTTIILDEAHERTIITDLLMGFLKTLLQTRVNLRLIVMSATLDADRFSRFFDGAEVLYVQGRRFPVQRYFLSKPVEDIVDATVRTAIQIHSSEPMGDILAFLAGQEDIDKVVDTLNDMIRSLPVGLPELVALPLYAALPPQQQLKVFEKVPGNKRKIIIATNIAETSLTISGVRYVIDGGTQKVKVWRHDLGLDSLLTMPISKSNAAQRMGRAGREAAGKCYRLYTETDYGGLRSQMEPEVERCDVSFPILTLKLAGVTDVLGWNWLERPSKAAIMSALMQLYTLKALDDEGKITELGKKMAVLPLPPHLSAVLLDAYQKGIADAVLDIVSCLSIENLIMNPHPDKRDEVNGKRLPFITASGGMGDLVVLRNYVQHYRSLLSSEEKKEWCKELHINYRAMSNVEDVRKQLESYLKAGSANSKSEDKSAKLGPSILNEQIIQCFLTGFVSNTALRLPGKTYRTIAGGQNINVHPSSSMFDKKVDAIMYTEYMFTTKAYARNVSPIDLQWLQQIAPHFLSRRTAGSDY</sequence>
<organism evidence="1 2">
    <name type="scientific">Lipomyces kononenkoae</name>
    <name type="common">Yeast</name>
    <dbReference type="NCBI Taxonomy" id="34357"/>
    <lineage>
        <taxon>Eukaryota</taxon>
        <taxon>Fungi</taxon>
        <taxon>Dikarya</taxon>
        <taxon>Ascomycota</taxon>
        <taxon>Saccharomycotina</taxon>
        <taxon>Lipomycetes</taxon>
        <taxon>Lipomycetales</taxon>
        <taxon>Lipomycetaceae</taxon>
        <taxon>Lipomyces</taxon>
    </lineage>
</organism>
<accession>A0ACC3T9N5</accession>
<proteinExistence type="predicted"/>
<keyword evidence="2" id="KW-1185">Reference proteome</keyword>
<evidence type="ECO:0000313" key="1">
    <source>
        <dbReference type="EMBL" id="KAK9240632.1"/>
    </source>
</evidence>
<comment type="caution">
    <text evidence="1">The sequence shown here is derived from an EMBL/GenBank/DDBJ whole genome shotgun (WGS) entry which is preliminary data.</text>
</comment>
<evidence type="ECO:0000313" key="2">
    <source>
        <dbReference type="Proteomes" id="UP001433508"/>
    </source>
</evidence>
<keyword evidence="1" id="KW-0378">Hydrolase</keyword>
<dbReference type="Proteomes" id="UP001433508">
    <property type="component" value="Unassembled WGS sequence"/>
</dbReference>
<name>A0ACC3T9N5_LIPKO</name>
<dbReference type="EMBL" id="MU971338">
    <property type="protein sequence ID" value="KAK9240632.1"/>
    <property type="molecule type" value="Genomic_DNA"/>
</dbReference>